<protein>
    <recommendedName>
        <fullName evidence="8">Glycosyltransferase family 92 protein</fullName>
        <ecNumber evidence="8">2.4.1.-</ecNumber>
    </recommendedName>
</protein>
<sequence>MEKTCSKKVFFLSLILLGIMWIIYRIVFKIPLGWNLTIYPHLWGNYLYITADLSNQCAKNLTEQNITPIKDTKHFLVSAYKDHRIDGTIRIISIYRRDDVRRLYCIIGCAQHGYLVTAADVDIHRDHFGFPYHTTDLLCKTEPKCDAANVTISNSPYTTDIPDMIFLPIRNRERNEHNFKYNFTVCISNLFGTYNNVLQFVQTIEVYKLLGIQKVVIYNTSCGPDLDKVLHYYREEGTLEIHQWPIDQFLNPSKGWNFEEHKGDLHYYGQLTTLNDCIYRNMYRSKYLLLNDIDEIIMPYKHATLELLLEDLQRQNPTVGVFLIENHIFPKTIFDDMGRFNLTQWKNVPGINILIHIYREPDRKNVFNPTKMIINPRQVVQTSVHSVLKNYGDTLRVPPNVCRIIHVRVPLQGSLTKEQLIVDTKLWEYQKDLVQNIDSVLNKSGI</sequence>
<organism evidence="9 10">
    <name type="scientific">Paramormyrops kingsleyae</name>
    <dbReference type="NCBI Taxonomy" id="1676925"/>
    <lineage>
        <taxon>Eukaryota</taxon>
        <taxon>Metazoa</taxon>
        <taxon>Chordata</taxon>
        <taxon>Craniata</taxon>
        <taxon>Vertebrata</taxon>
        <taxon>Euteleostomi</taxon>
        <taxon>Actinopterygii</taxon>
        <taxon>Neopterygii</taxon>
        <taxon>Teleostei</taxon>
        <taxon>Osteoglossocephala</taxon>
        <taxon>Osteoglossomorpha</taxon>
        <taxon>Osteoglossiformes</taxon>
        <taxon>Mormyridae</taxon>
        <taxon>Paramormyrops</taxon>
    </lineage>
</organism>
<keyword evidence="3 8" id="KW-0328">Glycosyltransferase</keyword>
<dbReference type="PANTHER" id="PTHR21461:SF45">
    <property type="entry name" value="GLYCOSYLTRANSFERASE FAMILY 92 PROTEIN"/>
    <property type="match status" value="1"/>
</dbReference>
<keyword evidence="10" id="KW-1185">Reference proteome</keyword>
<keyword evidence="4 8" id="KW-0808">Transferase</keyword>
<reference evidence="9" key="2">
    <citation type="submission" date="2025-09" db="UniProtKB">
        <authorList>
            <consortium name="Ensembl"/>
        </authorList>
    </citation>
    <scope>IDENTIFICATION</scope>
</reference>
<keyword evidence="6 8" id="KW-1133">Transmembrane helix</keyword>
<feature type="transmembrane region" description="Helical" evidence="8">
    <location>
        <begin position="9"/>
        <end position="28"/>
    </location>
</feature>
<dbReference type="Ensembl" id="ENSPKIT00000033659.1">
    <property type="protein sequence ID" value="ENSPKIP00000009547.1"/>
    <property type="gene ID" value="ENSPKIG00000024619.1"/>
</dbReference>
<dbReference type="GeneTree" id="ENSGT00530000064359"/>
<evidence type="ECO:0000256" key="5">
    <source>
        <dbReference type="ARBA" id="ARBA00022692"/>
    </source>
</evidence>
<dbReference type="GO" id="GO:0005737">
    <property type="term" value="C:cytoplasm"/>
    <property type="evidence" value="ECO:0007669"/>
    <property type="project" value="TreeGrafter"/>
</dbReference>
<keyword evidence="7 8" id="KW-0472">Membrane</keyword>
<evidence type="ECO:0000256" key="1">
    <source>
        <dbReference type="ARBA" id="ARBA00004167"/>
    </source>
</evidence>
<evidence type="ECO:0000256" key="2">
    <source>
        <dbReference type="ARBA" id="ARBA00007647"/>
    </source>
</evidence>
<reference evidence="9" key="1">
    <citation type="submission" date="2025-08" db="UniProtKB">
        <authorList>
            <consortium name="Ensembl"/>
        </authorList>
    </citation>
    <scope>IDENTIFICATION</scope>
</reference>
<evidence type="ECO:0000313" key="9">
    <source>
        <dbReference type="Ensembl" id="ENSPKIP00000009547.1"/>
    </source>
</evidence>
<evidence type="ECO:0000313" key="10">
    <source>
        <dbReference type="Proteomes" id="UP000261540"/>
    </source>
</evidence>
<comment type="subcellular location">
    <subcellularLocation>
        <location evidence="1">Membrane</location>
        <topology evidence="1">Single-pass membrane protein</topology>
    </subcellularLocation>
</comment>
<proteinExistence type="inferred from homology"/>
<evidence type="ECO:0000256" key="8">
    <source>
        <dbReference type="RuleBase" id="RU366017"/>
    </source>
</evidence>
<dbReference type="GO" id="GO:0016020">
    <property type="term" value="C:membrane"/>
    <property type="evidence" value="ECO:0007669"/>
    <property type="project" value="UniProtKB-SubCell"/>
</dbReference>
<accession>A0A3B3QSD8</accession>
<dbReference type="Proteomes" id="UP000261540">
    <property type="component" value="Unplaced"/>
</dbReference>
<dbReference type="InterPro" id="IPR008166">
    <property type="entry name" value="Glyco_transf_92"/>
</dbReference>
<evidence type="ECO:0000256" key="6">
    <source>
        <dbReference type="ARBA" id="ARBA00022989"/>
    </source>
</evidence>
<evidence type="ECO:0000256" key="3">
    <source>
        <dbReference type="ARBA" id="ARBA00022676"/>
    </source>
</evidence>
<comment type="similarity">
    <text evidence="2 8">Belongs to the glycosyltransferase 92 family.</text>
</comment>
<dbReference type="GO" id="GO:0016757">
    <property type="term" value="F:glycosyltransferase activity"/>
    <property type="evidence" value="ECO:0007669"/>
    <property type="project" value="UniProtKB-UniRule"/>
</dbReference>
<name>A0A3B3QSD8_9TELE</name>
<dbReference type="AlphaFoldDB" id="A0A3B3QSD8"/>
<dbReference type="EC" id="2.4.1.-" evidence="8"/>
<dbReference type="PANTHER" id="PTHR21461">
    <property type="entry name" value="GLYCOSYLTRANSFERASE FAMILY 92 PROTEIN"/>
    <property type="match status" value="1"/>
</dbReference>
<evidence type="ECO:0000256" key="7">
    <source>
        <dbReference type="ARBA" id="ARBA00023136"/>
    </source>
</evidence>
<dbReference type="Pfam" id="PF01697">
    <property type="entry name" value="Glyco_transf_92"/>
    <property type="match status" value="1"/>
</dbReference>
<evidence type="ECO:0000256" key="4">
    <source>
        <dbReference type="ARBA" id="ARBA00022679"/>
    </source>
</evidence>
<keyword evidence="5 8" id="KW-0812">Transmembrane</keyword>